<name>A0A8H8RKE8_9HELO</name>
<keyword evidence="2" id="KW-1185">Reference proteome</keyword>
<evidence type="ECO:0008006" key="3">
    <source>
        <dbReference type="Google" id="ProtNLM"/>
    </source>
</evidence>
<dbReference type="EMBL" id="QGMI01000735">
    <property type="protein sequence ID" value="TVY37183.1"/>
    <property type="molecule type" value="Genomic_DNA"/>
</dbReference>
<proteinExistence type="predicted"/>
<organism evidence="1 2">
    <name type="scientific">Lachnellula occidentalis</name>
    <dbReference type="NCBI Taxonomy" id="215460"/>
    <lineage>
        <taxon>Eukaryota</taxon>
        <taxon>Fungi</taxon>
        <taxon>Dikarya</taxon>
        <taxon>Ascomycota</taxon>
        <taxon>Pezizomycotina</taxon>
        <taxon>Leotiomycetes</taxon>
        <taxon>Helotiales</taxon>
        <taxon>Lachnaceae</taxon>
        <taxon>Lachnellula</taxon>
    </lineage>
</organism>
<accession>A0A8H8RKE8</accession>
<reference evidence="1 2" key="1">
    <citation type="submission" date="2018-05" db="EMBL/GenBank/DDBJ databases">
        <title>Genome sequencing and assembly of the regulated plant pathogen Lachnellula willkommii and related sister species for the development of diagnostic species identification markers.</title>
        <authorList>
            <person name="Giroux E."/>
            <person name="Bilodeau G."/>
        </authorList>
    </citation>
    <scope>NUCLEOTIDE SEQUENCE [LARGE SCALE GENOMIC DNA]</scope>
    <source>
        <strain evidence="1 2">CBS 160.35</strain>
    </source>
</reference>
<gene>
    <name evidence="1" type="ORF">LOCC1_G008103</name>
</gene>
<sequence>MPPIRDDLGMLAGNTWSQHSTAHGQIYYVNVATPQLSCYSIPEGWEDNAADTWALDNSVTWPQWRNQRTGRAVLQDPKPPVPRTYLEVPSVAAHLRVVERTPDSPKSLYQRPLSGILRFLFPDNQGFDVTRGEEVSSSGKPDFIVLKILCRPGGSTYAYELCVVNSKNIGTCWVSTENQCRNYYTDHENPDYQTYVIVHMGLEIGFYEYSQGDLSLLSGKLHVRRDVEFVIHWAEYIRNHPLLIE</sequence>
<dbReference type="Proteomes" id="UP000443090">
    <property type="component" value="Unassembled WGS sequence"/>
</dbReference>
<evidence type="ECO:0000313" key="2">
    <source>
        <dbReference type="Proteomes" id="UP000443090"/>
    </source>
</evidence>
<comment type="caution">
    <text evidence="1">The sequence shown here is derived from an EMBL/GenBank/DDBJ whole genome shotgun (WGS) entry which is preliminary data.</text>
</comment>
<dbReference type="OrthoDB" id="5092031at2759"/>
<evidence type="ECO:0000313" key="1">
    <source>
        <dbReference type="EMBL" id="TVY37183.1"/>
    </source>
</evidence>
<protein>
    <recommendedName>
        <fullName evidence="3">WW domain-containing protein</fullName>
    </recommendedName>
</protein>
<dbReference type="AlphaFoldDB" id="A0A8H8RKE8"/>